<name>A0ABS4GV91_9BACL</name>
<gene>
    <name evidence="6" type="primary">xseB</name>
    <name evidence="7" type="ORF">J2Z37_004209</name>
</gene>
<dbReference type="EMBL" id="JAGGKT010000017">
    <property type="protein sequence ID" value="MBP1934190.1"/>
    <property type="molecule type" value="Genomic_DNA"/>
</dbReference>
<sequence>MSQNKELLELSFEEALERLEKIVDTLETGEVPLETAIGLFQDGMVLSQICGQKLEKVEQKIETLLEKDGEIVVQPMELGEES</sequence>
<proteinExistence type="inferred from homology"/>
<dbReference type="Pfam" id="PF02609">
    <property type="entry name" value="Exonuc_VII_S"/>
    <property type="match status" value="1"/>
</dbReference>
<dbReference type="InterPro" id="IPR037004">
    <property type="entry name" value="Exonuc_VII_ssu_sf"/>
</dbReference>
<dbReference type="InterPro" id="IPR003761">
    <property type="entry name" value="Exonuc_VII_S"/>
</dbReference>
<evidence type="ECO:0000256" key="1">
    <source>
        <dbReference type="ARBA" id="ARBA00009998"/>
    </source>
</evidence>
<comment type="catalytic activity">
    <reaction evidence="6">
        <text>Exonucleolytic cleavage in either 5'- to 3'- or 3'- to 5'-direction to yield nucleoside 5'-phosphates.</text>
        <dbReference type="EC" id="3.1.11.6"/>
    </reaction>
</comment>
<dbReference type="SUPFAM" id="SSF116842">
    <property type="entry name" value="XseB-like"/>
    <property type="match status" value="1"/>
</dbReference>
<evidence type="ECO:0000256" key="2">
    <source>
        <dbReference type="ARBA" id="ARBA00022490"/>
    </source>
</evidence>
<dbReference type="PANTHER" id="PTHR34137">
    <property type="entry name" value="EXODEOXYRIBONUCLEASE 7 SMALL SUBUNIT"/>
    <property type="match status" value="1"/>
</dbReference>
<keyword evidence="4 6" id="KW-0378">Hydrolase</keyword>
<keyword evidence="5 6" id="KW-0269">Exonuclease</keyword>
<dbReference type="Proteomes" id="UP001519343">
    <property type="component" value="Unassembled WGS sequence"/>
</dbReference>
<evidence type="ECO:0000313" key="8">
    <source>
        <dbReference type="Proteomes" id="UP001519343"/>
    </source>
</evidence>
<comment type="caution">
    <text evidence="7">The sequence shown here is derived from an EMBL/GenBank/DDBJ whole genome shotgun (WGS) entry which is preliminary data.</text>
</comment>
<evidence type="ECO:0000256" key="3">
    <source>
        <dbReference type="ARBA" id="ARBA00022722"/>
    </source>
</evidence>
<dbReference type="HAMAP" id="MF_00337">
    <property type="entry name" value="Exonuc_7_S"/>
    <property type="match status" value="1"/>
</dbReference>
<evidence type="ECO:0000256" key="5">
    <source>
        <dbReference type="ARBA" id="ARBA00022839"/>
    </source>
</evidence>
<evidence type="ECO:0000256" key="6">
    <source>
        <dbReference type="HAMAP-Rule" id="MF_00337"/>
    </source>
</evidence>
<evidence type="ECO:0000256" key="4">
    <source>
        <dbReference type="ARBA" id="ARBA00022801"/>
    </source>
</evidence>
<dbReference type="Gene3D" id="1.10.287.1040">
    <property type="entry name" value="Exonuclease VII, small subunit"/>
    <property type="match status" value="1"/>
</dbReference>
<protein>
    <recommendedName>
        <fullName evidence="6">Exodeoxyribonuclease 7 small subunit</fullName>
        <ecNumber evidence="6">3.1.11.6</ecNumber>
    </recommendedName>
    <alternativeName>
        <fullName evidence="6">Exodeoxyribonuclease VII small subunit</fullName>
        <shortName evidence="6">Exonuclease VII small subunit</shortName>
    </alternativeName>
</protein>
<dbReference type="NCBIfam" id="TIGR01280">
    <property type="entry name" value="xseB"/>
    <property type="match status" value="1"/>
</dbReference>
<comment type="function">
    <text evidence="6">Bidirectionally degrades single-stranded DNA into large acid-insoluble oligonucleotides, which are then degraded further into small acid-soluble oligonucleotides.</text>
</comment>
<reference evidence="7 8" key="1">
    <citation type="submission" date="2021-03" db="EMBL/GenBank/DDBJ databases">
        <title>Genomic Encyclopedia of Type Strains, Phase IV (KMG-IV): sequencing the most valuable type-strain genomes for metagenomic binning, comparative biology and taxonomic classification.</title>
        <authorList>
            <person name="Goeker M."/>
        </authorList>
    </citation>
    <scope>NUCLEOTIDE SEQUENCE [LARGE SCALE GENOMIC DNA]</scope>
    <source>
        <strain evidence="7 8">DSM 24738</strain>
    </source>
</reference>
<keyword evidence="3 6" id="KW-0540">Nuclease</keyword>
<dbReference type="GO" id="GO:0008855">
    <property type="term" value="F:exodeoxyribonuclease VII activity"/>
    <property type="evidence" value="ECO:0007669"/>
    <property type="project" value="UniProtKB-EC"/>
</dbReference>
<organism evidence="7 8">
    <name type="scientific">Ammoniphilus resinae</name>
    <dbReference type="NCBI Taxonomy" id="861532"/>
    <lineage>
        <taxon>Bacteria</taxon>
        <taxon>Bacillati</taxon>
        <taxon>Bacillota</taxon>
        <taxon>Bacilli</taxon>
        <taxon>Bacillales</taxon>
        <taxon>Paenibacillaceae</taxon>
        <taxon>Aneurinibacillus group</taxon>
        <taxon>Ammoniphilus</taxon>
    </lineage>
</organism>
<comment type="subunit">
    <text evidence="6">Heterooligomer composed of large and small subunits.</text>
</comment>
<comment type="similarity">
    <text evidence="1 6">Belongs to the XseB family.</text>
</comment>
<evidence type="ECO:0000313" key="7">
    <source>
        <dbReference type="EMBL" id="MBP1934190.1"/>
    </source>
</evidence>
<dbReference type="EC" id="3.1.11.6" evidence="6"/>
<comment type="subcellular location">
    <subcellularLocation>
        <location evidence="6">Cytoplasm</location>
    </subcellularLocation>
</comment>
<keyword evidence="8" id="KW-1185">Reference proteome</keyword>
<keyword evidence="2 6" id="KW-0963">Cytoplasm</keyword>
<dbReference type="RefSeq" id="WP_209812191.1">
    <property type="nucleotide sequence ID" value="NZ_JAGGKT010000017.1"/>
</dbReference>
<accession>A0ABS4GV91</accession>
<dbReference type="PANTHER" id="PTHR34137:SF1">
    <property type="entry name" value="EXODEOXYRIBONUCLEASE 7 SMALL SUBUNIT"/>
    <property type="match status" value="1"/>
</dbReference>